<dbReference type="STRING" id="9598.ENSPTRP00000020863"/>
<dbReference type="SUPFAM" id="SSF57414">
    <property type="entry name" value="Hairpin loop containing domain-like"/>
    <property type="match status" value="1"/>
</dbReference>
<dbReference type="EMBL" id="NBAG03000391">
    <property type="protein sequence ID" value="PNI30393.1"/>
    <property type="molecule type" value="Genomic_DNA"/>
</dbReference>
<reference evidence="3 4" key="1">
    <citation type="submission" date="2017-12" db="EMBL/GenBank/DDBJ databases">
        <title>High-resolution comparative analysis of great ape genomes.</title>
        <authorList>
            <person name="Pollen A."/>
            <person name="Hastie A."/>
            <person name="Hormozdiari F."/>
            <person name="Dougherty M."/>
            <person name="Liu R."/>
            <person name="Chaisson M."/>
            <person name="Hoppe E."/>
            <person name="Hill C."/>
            <person name="Pang A."/>
            <person name="Hillier L."/>
            <person name="Baker C."/>
            <person name="Armstrong J."/>
            <person name="Shendure J."/>
            <person name="Paten B."/>
            <person name="Wilson R."/>
            <person name="Chao H."/>
            <person name="Schneider V."/>
            <person name="Ventura M."/>
            <person name="Kronenberg Z."/>
            <person name="Murali S."/>
            <person name="Gordon D."/>
            <person name="Cantsilieris S."/>
            <person name="Munson K."/>
            <person name="Nelson B."/>
            <person name="Raja A."/>
            <person name="Underwood J."/>
            <person name="Diekhans M."/>
            <person name="Fiddes I."/>
            <person name="Haussler D."/>
            <person name="Eichler E."/>
        </authorList>
    </citation>
    <scope>NUCLEOTIDE SEQUENCE [LARGE SCALE GENOMIC DNA]</scope>
    <source>
        <strain evidence="3">Yerkes chimp pedigree #C0471</strain>
    </source>
</reference>
<protein>
    <submittedName>
        <fullName evidence="3">PLGLB1 isoform 2</fullName>
    </submittedName>
</protein>
<gene>
    <name evidence="3" type="ORF">CK820_G0041206</name>
</gene>
<feature type="chain" id="PRO_5014403072" evidence="1">
    <location>
        <begin position="20"/>
        <end position="89"/>
    </location>
</feature>
<keyword evidence="1" id="KW-0732">Signal</keyword>
<feature type="signal peptide" evidence="1">
    <location>
        <begin position="1"/>
        <end position="19"/>
    </location>
</feature>
<proteinExistence type="predicted"/>
<name>A0A2J8K5V2_PANTR</name>
<evidence type="ECO:0000313" key="4">
    <source>
        <dbReference type="Proteomes" id="UP000236370"/>
    </source>
</evidence>
<comment type="caution">
    <text evidence="3">The sequence shown here is derived from an EMBL/GenBank/DDBJ whole genome shotgun (WGS) entry which is preliminary data.</text>
</comment>
<dbReference type="InterPro" id="IPR003609">
    <property type="entry name" value="Pan_app"/>
</dbReference>
<evidence type="ECO:0000259" key="2">
    <source>
        <dbReference type="Pfam" id="PF00024"/>
    </source>
</evidence>
<accession>A0A2J8K5V2</accession>
<evidence type="ECO:0000256" key="1">
    <source>
        <dbReference type="SAM" id="SignalP"/>
    </source>
</evidence>
<sequence>MEHKEVVLLLLLFLKSGQGEPLDDYVNTQGASLFSVTKKQLGAGSREECAAKCEEDKEFTCRYFHRRCTYPEICNSDGHSNITVKSNNV</sequence>
<organism evidence="3 4">
    <name type="scientific">Pan troglodytes</name>
    <name type="common">Chimpanzee</name>
    <dbReference type="NCBI Taxonomy" id="9598"/>
    <lineage>
        <taxon>Eukaryota</taxon>
        <taxon>Metazoa</taxon>
        <taxon>Chordata</taxon>
        <taxon>Craniata</taxon>
        <taxon>Vertebrata</taxon>
        <taxon>Euteleostomi</taxon>
        <taxon>Mammalia</taxon>
        <taxon>Eutheria</taxon>
        <taxon>Euarchontoglires</taxon>
        <taxon>Primates</taxon>
        <taxon>Haplorrhini</taxon>
        <taxon>Catarrhini</taxon>
        <taxon>Hominidae</taxon>
        <taxon>Pan</taxon>
    </lineage>
</organism>
<dbReference type="Gene3D" id="3.50.4.10">
    <property type="entry name" value="Hepatocyte Growth Factor"/>
    <property type="match status" value="1"/>
</dbReference>
<dbReference type="AlphaFoldDB" id="A0A2J8K5V2"/>
<evidence type="ECO:0000313" key="3">
    <source>
        <dbReference type="EMBL" id="PNI30393.1"/>
    </source>
</evidence>
<feature type="domain" description="Apple" evidence="2">
    <location>
        <begin position="25"/>
        <end position="65"/>
    </location>
</feature>
<dbReference type="Proteomes" id="UP000236370">
    <property type="component" value="Unassembled WGS sequence"/>
</dbReference>
<dbReference type="Pfam" id="PF00024">
    <property type="entry name" value="PAN_1"/>
    <property type="match status" value="1"/>
</dbReference>